<dbReference type="InterPro" id="IPR026496">
    <property type="entry name" value="GRASP_targ"/>
</dbReference>
<dbReference type="Pfam" id="PF14408">
    <property type="entry name" value="Actino_peptide"/>
    <property type="match status" value="1"/>
</dbReference>
<sequence>MFQHSDRLPTGTPLPTGIPTPPPFGVSRMAPYPATAPAYAHAELDPATQTTRYFDARGGIVEMPGHGTSTGTAPSTGTGNPSDGAGPGGGGGGDTDTGNDSDQ</sequence>
<proteinExistence type="predicted"/>
<protein>
    <submittedName>
        <fullName evidence="2">Putative ATP-grasp target RiPP</fullName>
    </submittedName>
</protein>
<dbReference type="AlphaFoldDB" id="A0A239MQQ8"/>
<dbReference type="NCBIfam" id="TIGR04186">
    <property type="entry name" value="GRASP_targ"/>
    <property type="match status" value="1"/>
</dbReference>
<feature type="compositionally biased region" description="Gly residues" evidence="1">
    <location>
        <begin position="85"/>
        <end position="95"/>
    </location>
</feature>
<organism evidence="2 3">
    <name type="scientific">Actinacidiphila glaucinigra</name>
    <dbReference type="NCBI Taxonomy" id="235986"/>
    <lineage>
        <taxon>Bacteria</taxon>
        <taxon>Bacillati</taxon>
        <taxon>Actinomycetota</taxon>
        <taxon>Actinomycetes</taxon>
        <taxon>Kitasatosporales</taxon>
        <taxon>Streptomycetaceae</taxon>
        <taxon>Actinacidiphila</taxon>
    </lineage>
</organism>
<dbReference type="Proteomes" id="UP000198280">
    <property type="component" value="Unassembled WGS sequence"/>
</dbReference>
<feature type="region of interest" description="Disordered" evidence="1">
    <location>
        <begin position="59"/>
        <end position="103"/>
    </location>
</feature>
<feature type="compositionally biased region" description="Low complexity" evidence="1">
    <location>
        <begin position="64"/>
        <end position="84"/>
    </location>
</feature>
<reference evidence="2 3" key="1">
    <citation type="submission" date="2017-06" db="EMBL/GenBank/DDBJ databases">
        <authorList>
            <person name="Kim H.J."/>
            <person name="Triplett B.A."/>
        </authorList>
    </citation>
    <scope>NUCLEOTIDE SEQUENCE [LARGE SCALE GENOMIC DNA]</scope>
    <source>
        <strain evidence="2 3">CGMCC 4.1858</strain>
    </source>
</reference>
<dbReference type="RefSeq" id="WP_089227852.1">
    <property type="nucleotide sequence ID" value="NZ_FZOF01000026.1"/>
</dbReference>
<feature type="region of interest" description="Disordered" evidence="1">
    <location>
        <begin position="1"/>
        <end position="29"/>
    </location>
</feature>
<gene>
    <name evidence="2" type="ORF">SAMN05216252_12619</name>
</gene>
<evidence type="ECO:0000313" key="2">
    <source>
        <dbReference type="EMBL" id="SNT44454.1"/>
    </source>
</evidence>
<evidence type="ECO:0000256" key="1">
    <source>
        <dbReference type="SAM" id="MobiDB-lite"/>
    </source>
</evidence>
<dbReference type="EMBL" id="FZOF01000026">
    <property type="protein sequence ID" value="SNT44454.1"/>
    <property type="molecule type" value="Genomic_DNA"/>
</dbReference>
<keyword evidence="3" id="KW-1185">Reference proteome</keyword>
<accession>A0A239MQQ8</accession>
<dbReference type="InterPro" id="IPR025843">
    <property type="entry name" value="Actino_peptide"/>
</dbReference>
<name>A0A239MQQ8_9ACTN</name>
<evidence type="ECO:0000313" key="3">
    <source>
        <dbReference type="Proteomes" id="UP000198280"/>
    </source>
</evidence>